<dbReference type="EMBL" id="JAAIUW010000012">
    <property type="protein sequence ID" value="KAF7806638.1"/>
    <property type="molecule type" value="Genomic_DNA"/>
</dbReference>
<evidence type="ECO:0000313" key="1">
    <source>
        <dbReference type="EMBL" id="KAF7806638.1"/>
    </source>
</evidence>
<name>A0A834SPM7_9FABA</name>
<sequence>MACVDDEEDSSDDAIEKKYEVIASNRLTDLPKSLVPLSLIIHDDLALRPAPLLYSIDQT</sequence>
<reference evidence="1" key="1">
    <citation type="submission" date="2020-09" db="EMBL/GenBank/DDBJ databases">
        <title>Genome-Enabled Discovery of Anthraquinone Biosynthesis in Senna tora.</title>
        <authorList>
            <person name="Kang S.-H."/>
            <person name="Pandey R.P."/>
            <person name="Lee C.-M."/>
            <person name="Sim J.-S."/>
            <person name="Jeong J.-T."/>
            <person name="Choi B.-S."/>
            <person name="Jung M."/>
            <person name="Ginzburg D."/>
            <person name="Zhao K."/>
            <person name="Won S.Y."/>
            <person name="Oh T.-J."/>
            <person name="Yu Y."/>
            <person name="Kim N.-H."/>
            <person name="Lee O.R."/>
            <person name="Lee T.-H."/>
            <person name="Bashyal P."/>
            <person name="Kim T.-S."/>
            <person name="Lee W.-H."/>
            <person name="Kawkins C."/>
            <person name="Kim C.-K."/>
            <person name="Kim J.S."/>
            <person name="Ahn B.O."/>
            <person name="Rhee S.Y."/>
            <person name="Sohng J.K."/>
        </authorList>
    </citation>
    <scope>NUCLEOTIDE SEQUENCE</scope>
    <source>
        <tissue evidence="1">Leaf</tissue>
    </source>
</reference>
<evidence type="ECO:0000313" key="2">
    <source>
        <dbReference type="Proteomes" id="UP000634136"/>
    </source>
</evidence>
<proteinExistence type="predicted"/>
<dbReference type="Proteomes" id="UP000634136">
    <property type="component" value="Unassembled WGS sequence"/>
</dbReference>
<accession>A0A834SPM7</accession>
<protein>
    <submittedName>
        <fullName evidence="1">Uncharacterized protein</fullName>
    </submittedName>
</protein>
<gene>
    <name evidence="1" type="ORF">G2W53_038799</name>
</gene>
<organism evidence="1 2">
    <name type="scientific">Senna tora</name>
    <dbReference type="NCBI Taxonomy" id="362788"/>
    <lineage>
        <taxon>Eukaryota</taxon>
        <taxon>Viridiplantae</taxon>
        <taxon>Streptophyta</taxon>
        <taxon>Embryophyta</taxon>
        <taxon>Tracheophyta</taxon>
        <taxon>Spermatophyta</taxon>
        <taxon>Magnoliopsida</taxon>
        <taxon>eudicotyledons</taxon>
        <taxon>Gunneridae</taxon>
        <taxon>Pentapetalae</taxon>
        <taxon>rosids</taxon>
        <taxon>fabids</taxon>
        <taxon>Fabales</taxon>
        <taxon>Fabaceae</taxon>
        <taxon>Caesalpinioideae</taxon>
        <taxon>Cassia clade</taxon>
        <taxon>Senna</taxon>
    </lineage>
</organism>
<comment type="caution">
    <text evidence="1">The sequence shown here is derived from an EMBL/GenBank/DDBJ whole genome shotgun (WGS) entry which is preliminary data.</text>
</comment>
<keyword evidence="2" id="KW-1185">Reference proteome</keyword>
<dbReference type="AlphaFoldDB" id="A0A834SPM7"/>